<protein>
    <submittedName>
        <fullName evidence="1">Uncharacterized protein</fullName>
    </submittedName>
</protein>
<gene>
    <name evidence="1" type="ORF">D9757_000857</name>
</gene>
<dbReference type="EMBL" id="JAACJN010000004">
    <property type="protein sequence ID" value="KAF5392768.1"/>
    <property type="molecule type" value="Genomic_DNA"/>
</dbReference>
<evidence type="ECO:0000313" key="2">
    <source>
        <dbReference type="Proteomes" id="UP000518752"/>
    </source>
</evidence>
<sequence length="174" mass="19568">MSYQMYPLTLPQALEAARSDSFQDLRPEFLVMQELTAGKAPDVCSQSGSGERHENVPPASRTEFSCNSWNWFWEDPYHGSVDVAGEDDLEKDLYHNIGIKEATVIMAGLKSTHSFKSTDPNAINQDTLRAKEFWQLHIHKGQTNTLQDGTARHLFCVAMNRNLTSCYQISKGLG</sequence>
<name>A0A8H5MG36_9AGAR</name>
<accession>A0A8H5MG36</accession>
<reference evidence="1 2" key="1">
    <citation type="journal article" date="2020" name="ISME J.">
        <title>Uncovering the hidden diversity of litter-decomposition mechanisms in mushroom-forming fungi.</title>
        <authorList>
            <person name="Floudas D."/>
            <person name="Bentzer J."/>
            <person name="Ahren D."/>
            <person name="Johansson T."/>
            <person name="Persson P."/>
            <person name="Tunlid A."/>
        </authorList>
    </citation>
    <scope>NUCLEOTIDE SEQUENCE [LARGE SCALE GENOMIC DNA]</scope>
    <source>
        <strain evidence="1 2">CBS 406.79</strain>
    </source>
</reference>
<proteinExistence type="predicted"/>
<dbReference type="Proteomes" id="UP000518752">
    <property type="component" value="Unassembled WGS sequence"/>
</dbReference>
<evidence type="ECO:0000313" key="1">
    <source>
        <dbReference type="EMBL" id="KAF5392768.1"/>
    </source>
</evidence>
<comment type="caution">
    <text evidence="1">The sequence shown here is derived from an EMBL/GenBank/DDBJ whole genome shotgun (WGS) entry which is preliminary data.</text>
</comment>
<organism evidence="1 2">
    <name type="scientific">Collybiopsis confluens</name>
    <dbReference type="NCBI Taxonomy" id="2823264"/>
    <lineage>
        <taxon>Eukaryota</taxon>
        <taxon>Fungi</taxon>
        <taxon>Dikarya</taxon>
        <taxon>Basidiomycota</taxon>
        <taxon>Agaricomycotina</taxon>
        <taxon>Agaricomycetes</taxon>
        <taxon>Agaricomycetidae</taxon>
        <taxon>Agaricales</taxon>
        <taxon>Marasmiineae</taxon>
        <taxon>Omphalotaceae</taxon>
        <taxon>Collybiopsis</taxon>
    </lineage>
</organism>
<keyword evidence="2" id="KW-1185">Reference proteome</keyword>
<dbReference type="AlphaFoldDB" id="A0A8H5MG36"/>